<gene>
    <name evidence="2" type="ORF">EOD43_14080</name>
</gene>
<dbReference type="Gene3D" id="3.90.1200.10">
    <property type="match status" value="1"/>
</dbReference>
<accession>A0A437MB65</accession>
<keyword evidence="3" id="KW-1185">Reference proteome</keyword>
<evidence type="ECO:0000259" key="1">
    <source>
        <dbReference type="Pfam" id="PF01636"/>
    </source>
</evidence>
<comment type="caution">
    <text evidence="2">The sequence shown here is derived from an EMBL/GenBank/DDBJ whole genome shotgun (WGS) entry which is preliminary data.</text>
</comment>
<dbReference type="InterPro" id="IPR002575">
    <property type="entry name" value="Aminoglycoside_PTrfase"/>
</dbReference>
<dbReference type="SUPFAM" id="SSF56112">
    <property type="entry name" value="Protein kinase-like (PK-like)"/>
    <property type="match status" value="1"/>
</dbReference>
<keyword evidence="2" id="KW-0808">Transferase</keyword>
<proteinExistence type="predicted"/>
<dbReference type="EMBL" id="SACN01000001">
    <property type="protein sequence ID" value="RVT94887.1"/>
    <property type="molecule type" value="Genomic_DNA"/>
</dbReference>
<dbReference type="InterPro" id="IPR011009">
    <property type="entry name" value="Kinase-like_dom_sf"/>
</dbReference>
<dbReference type="Proteomes" id="UP000282971">
    <property type="component" value="Unassembled WGS sequence"/>
</dbReference>
<feature type="domain" description="Aminoglycoside phosphotransferase" evidence="1">
    <location>
        <begin position="33"/>
        <end position="245"/>
    </location>
</feature>
<protein>
    <submittedName>
        <fullName evidence="2">Aminoglycoside phosphotransferase</fullName>
    </submittedName>
</protein>
<dbReference type="AlphaFoldDB" id="A0A437MB65"/>
<dbReference type="RefSeq" id="WP_127744463.1">
    <property type="nucleotide sequence ID" value="NZ_SACN01000001.1"/>
</dbReference>
<sequence length="447" mass="49110">MEGTAEARIVAWIEAHLGRVIRIERQPRWRPAWFVDVDHDGALLPLYVRGDREGMEGSVPVSLEAGILERLEAAGVPVPHVYGMIDEASAVVMDRLPGRANLATADSDAARGAIMDHYMDVLAVIHARDTAEFTPLGFPVPADAEALALVNFERFERRYRPTKRRPEPLLEFGIQWLHRNVPRHRYDPRFILGDPAQFMFEGDRLTGLLDVELAHIGDIAHDLAGLRLRTIPEPLGDIGRALRRYEAASGQPLDRVAIEFHTAQFSLATPMSLVGELHAPRAVPETLQYLEWFHQYALTGIEAIAAIIGVDLPPVTLPEPAPGRHAGIADALPDTIGDLTAGDADAAYRRDATARTARFAQRAAIFGPGIEAANLDDIAAMTGVRHPDWQSGDAALEAFVLAAGPDRDAALVALFHARTMRQMLLLEPVLNRTSRIEHLIPLAELLD</sequence>
<evidence type="ECO:0000313" key="3">
    <source>
        <dbReference type="Proteomes" id="UP000282971"/>
    </source>
</evidence>
<name>A0A437MB65_9SPHN</name>
<evidence type="ECO:0000313" key="2">
    <source>
        <dbReference type="EMBL" id="RVT94887.1"/>
    </source>
</evidence>
<dbReference type="GO" id="GO:0016740">
    <property type="term" value="F:transferase activity"/>
    <property type="evidence" value="ECO:0007669"/>
    <property type="project" value="UniProtKB-KW"/>
</dbReference>
<dbReference type="Pfam" id="PF01636">
    <property type="entry name" value="APH"/>
    <property type="match status" value="1"/>
</dbReference>
<dbReference type="OrthoDB" id="7510553at2"/>
<reference evidence="2 3" key="1">
    <citation type="submission" date="2019-01" db="EMBL/GenBank/DDBJ databases">
        <authorList>
            <person name="Chen W.-M."/>
        </authorList>
    </citation>
    <scope>NUCLEOTIDE SEQUENCE [LARGE SCALE GENOMIC DNA]</scope>
    <source>
        <strain evidence="2 3">CCP-7</strain>
    </source>
</reference>
<organism evidence="2 3">
    <name type="scientific">Sphingomonas crocodyli</name>
    <dbReference type="NCBI Taxonomy" id="1979270"/>
    <lineage>
        <taxon>Bacteria</taxon>
        <taxon>Pseudomonadati</taxon>
        <taxon>Pseudomonadota</taxon>
        <taxon>Alphaproteobacteria</taxon>
        <taxon>Sphingomonadales</taxon>
        <taxon>Sphingomonadaceae</taxon>
        <taxon>Sphingomonas</taxon>
    </lineage>
</organism>